<evidence type="ECO:0000313" key="2">
    <source>
        <dbReference type="Proteomes" id="UP001365405"/>
    </source>
</evidence>
<reference evidence="1 2" key="1">
    <citation type="submission" date="2024-04" db="EMBL/GenBank/DDBJ databases">
        <title>Novel species of the genus Ideonella isolated from streams.</title>
        <authorList>
            <person name="Lu H."/>
        </authorList>
    </citation>
    <scope>NUCLEOTIDE SEQUENCE [LARGE SCALE GENOMIC DNA]</scope>
    <source>
        <strain evidence="1 2">DXS22W</strain>
    </source>
</reference>
<protein>
    <submittedName>
        <fullName evidence="1">Spy/CpxP family protein refolding chaperone</fullName>
    </submittedName>
</protein>
<dbReference type="RefSeq" id="WP_341408441.1">
    <property type="nucleotide sequence ID" value="NZ_JBBUTH010000001.1"/>
</dbReference>
<dbReference type="EMBL" id="JBBUTH010000001">
    <property type="protein sequence ID" value="MEK8048767.1"/>
    <property type="molecule type" value="Genomic_DNA"/>
</dbReference>
<comment type="caution">
    <text evidence="1">The sequence shown here is derived from an EMBL/GenBank/DDBJ whole genome shotgun (WGS) entry which is preliminary data.</text>
</comment>
<keyword evidence="2" id="KW-1185">Reference proteome</keyword>
<accession>A0ABU9CDW7</accession>
<gene>
    <name evidence="1" type="ORF">AACH10_00780</name>
</gene>
<evidence type="ECO:0000313" key="1">
    <source>
        <dbReference type="EMBL" id="MEK8048767.1"/>
    </source>
</evidence>
<dbReference type="InterPro" id="IPR012899">
    <property type="entry name" value="LTXXQ"/>
</dbReference>
<proteinExistence type="predicted"/>
<dbReference type="Pfam" id="PF07813">
    <property type="entry name" value="LTXXQ"/>
    <property type="match status" value="1"/>
</dbReference>
<dbReference type="PROSITE" id="PS51257">
    <property type="entry name" value="PROKAR_LIPOPROTEIN"/>
    <property type="match status" value="1"/>
</dbReference>
<name>A0ABU9CDW7_9BURK</name>
<dbReference type="Gene3D" id="1.20.120.1490">
    <property type="match status" value="1"/>
</dbReference>
<sequence length="156" mass="16968">MKPWIRRTLIGVAGLGLVFGGLAACSHRMGHGWPASEADAAQWRERIVHKASRELDLDAAQQAKLNGLAEAMAAQRRALVGEMGANPRAEFQALIAGPQFDRAKGQALLDAKTGALRDGAPQVMSAAADFYDSLKPEQQQKLRDFMAKGRHGHWRT</sequence>
<dbReference type="Proteomes" id="UP001365405">
    <property type="component" value="Unassembled WGS sequence"/>
</dbReference>
<organism evidence="1 2">
    <name type="scientific">Pseudaquabacterium inlustre</name>
    <dbReference type="NCBI Taxonomy" id="2984192"/>
    <lineage>
        <taxon>Bacteria</taxon>
        <taxon>Pseudomonadati</taxon>
        <taxon>Pseudomonadota</taxon>
        <taxon>Betaproteobacteria</taxon>
        <taxon>Burkholderiales</taxon>
        <taxon>Sphaerotilaceae</taxon>
        <taxon>Pseudaquabacterium</taxon>
    </lineage>
</organism>